<evidence type="ECO:0000313" key="3">
    <source>
        <dbReference type="Proteomes" id="UP000199444"/>
    </source>
</evidence>
<dbReference type="Proteomes" id="UP000199444">
    <property type="component" value="Unassembled WGS sequence"/>
</dbReference>
<keyword evidence="1" id="KW-0472">Membrane</keyword>
<protein>
    <recommendedName>
        <fullName evidence="4">DUF4227 domain-containing protein</fullName>
    </recommendedName>
</protein>
<keyword evidence="3" id="KW-1185">Reference proteome</keyword>
<evidence type="ECO:0008006" key="4">
    <source>
        <dbReference type="Google" id="ProtNLM"/>
    </source>
</evidence>
<evidence type="ECO:0000256" key="1">
    <source>
        <dbReference type="SAM" id="Phobius"/>
    </source>
</evidence>
<proteinExistence type="predicted"/>
<evidence type="ECO:0000313" key="2">
    <source>
        <dbReference type="EMBL" id="SDQ52726.1"/>
    </source>
</evidence>
<keyword evidence="1" id="KW-0812">Transmembrane</keyword>
<dbReference type="InterPro" id="IPR025321">
    <property type="entry name" value="DUF4227"/>
</dbReference>
<dbReference type="STRING" id="553311.SAMN05216231_1809"/>
<dbReference type="AlphaFoldDB" id="A0A1H1BMW4"/>
<dbReference type="RefSeq" id="WP_092492647.1">
    <property type="nucleotide sequence ID" value="NZ_FNKD01000002.1"/>
</dbReference>
<keyword evidence="1" id="KW-1133">Transmembrane helix</keyword>
<accession>A0A1H1BMW4</accession>
<name>A0A1H1BMW4_9BACI</name>
<gene>
    <name evidence="2" type="ORF">SAMN05216231_1809</name>
</gene>
<dbReference type="Pfam" id="PF14004">
    <property type="entry name" value="DUF4227"/>
    <property type="match status" value="1"/>
</dbReference>
<feature type="transmembrane region" description="Helical" evidence="1">
    <location>
        <begin position="12"/>
        <end position="29"/>
    </location>
</feature>
<reference evidence="2 3" key="1">
    <citation type="submission" date="2016-10" db="EMBL/GenBank/DDBJ databases">
        <authorList>
            <person name="de Groot N.N."/>
        </authorList>
    </citation>
    <scope>NUCLEOTIDE SEQUENCE [LARGE SCALE GENOMIC DNA]</scope>
    <source>
        <strain evidence="2 3">CGMCC 1.10449</strain>
    </source>
</reference>
<organism evidence="2 3">
    <name type="scientific">Virgibacillus salinus</name>
    <dbReference type="NCBI Taxonomy" id="553311"/>
    <lineage>
        <taxon>Bacteria</taxon>
        <taxon>Bacillati</taxon>
        <taxon>Bacillota</taxon>
        <taxon>Bacilli</taxon>
        <taxon>Bacillales</taxon>
        <taxon>Bacillaceae</taxon>
        <taxon>Virgibacillus</taxon>
    </lineage>
</organism>
<sequence>MKHVIWDTIKVFVIFVACTFLFYVGLRAMHDEYEQNHRYDPPEGDSVKVFNLNEDFIDRLNLFFRLGE</sequence>
<dbReference type="EMBL" id="FNKD01000002">
    <property type="protein sequence ID" value="SDQ52726.1"/>
    <property type="molecule type" value="Genomic_DNA"/>
</dbReference>